<comment type="caution">
    <text evidence="2">The sequence shown here is derived from an EMBL/GenBank/DDBJ whole genome shotgun (WGS) entry which is preliminary data.</text>
</comment>
<dbReference type="RefSeq" id="WP_009839290.1">
    <property type="nucleotide sequence ID" value="NZ_AAOH01000012.1"/>
</dbReference>
<gene>
    <name evidence="2" type="ORF">PTD2_09579</name>
</gene>
<evidence type="ECO:0000313" key="2">
    <source>
        <dbReference type="EMBL" id="EAR26587.1"/>
    </source>
</evidence>
<evidence type="ECO:0008006" key="4">
    <source>
        <dbReference type="Google" id="ProtNLM"/>
    </source>
</evidence>
<dbReference type="AlphaFoldDB" id="A4CFE9"/>
<evidence type="ECO:0000313" key="3">
    <source>
        <dbReference type="Proteomes" id="UP000006201"/>
    </source>
</evidence>
<name>A4CFE9_9GAMM</name>
<dbReference type="EMBL" id="AAOH01000012">
    <property type="protein sequence ID" value="EAR26587.1"/>
    <property type="molecule type" value="Genomic_DNA"/>
</dbReference>
<dbReference type="eggNOG" id="COG2039">
    <property type="taxonomic scope" value="Bacteria"/>
</dbReference>
<organism evidence="2 3">
    <name type="scientific">Pseudoalteromonas tunicata D2</name>
    <dbReference type="NCBI Taxonomy" id="87626"/>
    <lineage>
        <taxon>Bacteria</taxon>
        <taxon>Pseudomonadati</taxon>
        <taxon>Pseudomonadota</taxon>
        <taxon>Gammaproteobacteria</taxon>
        <taxon>Alteromonadales</taxon>
        <taxon>Pseudoalteromonadaceae</taxon>
        <taxon>Pseudoalteromonas</taxon>
    </lineage>
</organism>
<dbReference type="Gene3D" id="3.40.630.20">
    <property type="entry name" value="Peptidase C15, pyroglutamyl peptidase I-like"/>
    <property type="match status" value="1"/>
</dbReference>
<accession>A4CFE9</accession>
<sequence>MKKISIALSLLFITSSLCAATLTIEEQRIDKAMIALPHLSQKIEQTERKALDILNQKNYEAVRQDLYRFGESLWQSEVNNVQQGRLDDRDLYWQRLNVIKALKQRGAQFSNQELDALVEVFENSSRGRTELEFTEPAMKKILITGFDPFLLDRNIAQSNPSGIAALLLDGQVIEHNGIKAQINTLMVPVRYKDFDDGEIESALAPFYALNNIDLIATISMGRSDFDLEHFPGRRRSVTTPDNLNVLTGANPSSPIIPLLTGQVLAGPEFVQFSLPYTAMQQAKGNYKINDNREVHTLNKQFSPTQIHELKNEIAVEGGGGGYLSNEISYRSIRLKNLMGSTIPTGHIHTPRIIEFDEKTNQAVMNQIIEMLKLSLSQI</sequence>
<feature type="chain" id="PRO_5002667304" description="Pyrrolidone-carboxylate peptidase" evidence="1">
    <location>
        <begin position="20"/>
        <end position="378"/>
    </location>
</feature>
<proteinExistence type="predicted"/>
<protein>
    <recommendedName>
        <fullName evidence="4">Pyrrolidone-carboxylate peptidase</fullName>
    </recommendedName>
</protein>
<dbReference type="STRING" id="87626.PTD2_09579"/>
<keyword evidence="3" id="KW-1185">Reference proteome</keyword>
<feature type="signal peptide" evidence="1">
    <location>
        <begin position="1"/>
        <end position="19"/>
    </location>
</feature>
<evidence type="ECO:0000256" key="1">
    <source>
        <dbReference type="SAM" id="SignalP"/>
    </source>
</evidence>
<dbReference type="InterPro" id="IPR036440">
    <property type="entry name" value="Peptidase_C15-like_sf"/>
</dbReference>
<dbReference type="OrthoDB" id="4555199at2"/>
<keyword evidence="1" id="KW-0732">Signal</keyword>
<reference evidence="2 3" key="1">
    <citation type="submission" date="2006-02" db="EMBL/GenBank/DDBJ databases">
        <authorList>
            <person name="Moran M.A."/>
            <person name="Kjelleberg S."/>
            <person name="Egan S."/>
            <person name="Saunders N."/>
            <person name="Thomas T."/>
            <person name="Ferriera S."/>
            <person name="Johnson J."/>
            <person name="Kravitz S."/>
            <person name="Halpern A."/>
            <person name="Remington K."/>
            <person name="Beeson K."/>
            <person name="Tran B."/>
            <person name="Rogers Y.-H."/>
            <person name="Friedman R."/>
            <person name="Venter J.C."/>
        </authorList>
    </citation>
    <scope>NUCLEOTIDE SEQUENCE [LARGE SCALE GENOMIC DNA]</scope>
    <source>
        <strain evidence="2 3">D2</strain>
    </source>
</reference>
<dbReference type="HOGENOM" id="CLU_048887_0_0_6"/>
<dbReference type="Proteomes" id="UP000006201">
    <property type="component" value="Unassembled WGS sequence"/>
</dbReference>
<dbReference type="SUPFAM" id="SSF53182">
    <property type="entry name" value="Pyrrolidone carboxyl peptidase (pyroglutamate aminopeptidase)"/>
    <property type="match status" value="1"/>
</dbReference>